<organism evidence="13 14">
    <name type="scientific">Ophiophagus hannah</name>
    <name type="common">King cobra</name>
    <name type="synonym">Naja hannah</name>
    <dbReference type="NCBI Taxonomy" id="8665"/>
    <lineage>
        <taxon>Eukaryota</taxon>
        <taxon>Metazoa</taxon>
        <taxon>Chordata</taxon>
        <taxon>Craniata</taxon>
        <taxon>Vertebrata</taxon>
        <taxon>Euteleostomi</taxon>
        <taxon>Lepidosauria</taxon>
        <taxon>Squamata</taxon>
        <taxon>Bifurcata</taxon>
        <taxon>Unidentata</taxon>
        <taxon>Episquamata</taxon>
        <taxon>Toxicofera</taxon>
        <taxon>Serpentes</taxon>
        <taxon>Colubroidea</taxon>
        <taxon>Elapidae</taxon>
        <taxon>Elapinae</taxon>
        <taxon>Ophiophagus</taxon>
    </lineage>
</organism>
<name>V8N1U7_OPHHA</name>
<dbReference type="InterPro" id="IPR037055">
    <property type="entry name" value="MHC_I-like_Ag-recog_sf"/>
</dbReference>
<keyword evidence="14" id="KW-1185">Reference proteome</keyword>
<keyword evidence="8" id="KW-1015">Disulfide bond</keyword>
<evidence type="ECO:0000256" key="10">
    <source>
        <dbReference type="RuleBase" id="RU004439"/>
    </source>
</evidence>
<dbReference type="OrthoDB" id="9183726at2759"/>
<evidence type="ECO:0000259" key="12">
    <source>
        <dbReference type="Pfam" id="PF00129"/>
    </source>
</evidence>
<sequence length="130" mass="15172">AWGGSLVFLISLSGLHTWQAILGCELREDGSKGGFLHYGYDGWDFISFDKETLRWVTAQPQAQKVKEKWEEDTGWSESNKIFLEETCIERLQRYLSHWKRTLEKTGKPPFMPLAEKKICVYPTPNYRRGK</sequence>
<dbReference type="InterPro" id="IPR011162">
    <property type="entry name" value="MHC_I/II-like_Ag-recog"/>
</dbReference>
<evidence type="ECO:0000313" key="14">
    <source>
        <dbReference type="Proteomes" id="UP000018936"/>
    </source>
</evidence>
<dbReference type="InterPro" id="IPR050208">
    <property type="entry name" value="MHC_class-I_related"/>
</dbReference>
<evidence type="ECO:0000256" key="3">
    <source>
        <dbReference type="ARBA" id="ARBA00022692"/>
    </source>
</evidence>
<keyword evidence="3" id="KW-0812">Transmembrane</keyword>
<comment type="subcellular location">
    <subcellularLocation>
        <location evidence="1">Membrane</location>
        <topology evidence="1">Single-pass type I membrane protein</topology>
    </subcellularLocation>
</comment>
<evidence type="ECO:0000256" key="4">
    <source>
        <dbReference type="ARBA" id="ARBA00022729"/>
    </source>
</evidence>
<evidence type="ECO:0000313" key="13">
    <source>
        <dbReference type="EMBL" id="ETE56249.1"/>
    </source>
</evidence>
<dbReference type="Proteomes" id="UP000018936">
    <property type="component" value="Unassembled WGS sequence"/>
</dbReference>
<gene>
    <name evidence="13" type="primary">MR1</name>
    <name evidence="13" type="ORF">L345_18040</name>
</gene>
<dbReference type="Pfam" id="PF00129">
    <property type="entry name" value="MHC_I"/>
    <property type="match status" value="1"/>
</dbReference>
<comment type="caution">
    <text evidence="13">The sequence shown here is derived from an EMBL/GenBank/DDBJ whole genome shotgun (WGS) entry which is preliminary data.</text>
</comment>
<dbReference type="InterPro" id="IPR011161">
    <property type="entry name" value="MHC_I-like_Ag-recog"/>
</dbReference>
<evidence type="ECO:0000256" key="9">
    <source>
        <dbReference type="ARBA" id="ARBA00023180"/>
    </source>
</evidence>
<evidence type="ECO:0000256" key="1">
    <source>
        <dbReference type="ARBA" id="ARBA00004479"/>
    </source>
</evidence>
<feature type="domain" description="MHC class I-like antigen recognition-like" evidence="12">
    <location>
        <begin position="13"/>
        <end position="102"/>
    </location>
</feature>
<dbReference type="EMBL" id="AZIM01032149">
    <property type="protein sequence ID" value="ETE56249.1"/>
    <property type="molecule type" value="Genomic_DNA"/>
</dbReference>
<feature type="signal peptide" evidence="11">
    <location>
        <begin position="1"/>
        <end position="20"/>
    </location>
</feature>
<dbReference type="SUPFAM" id="SSF54452">
    <property type="entry name" value="MHC antigen-recognition domain"/>
    <property type="match status" value="1"/>
</dbReference>
<reference evidence="13 14" key="1">
    <citation type="journal article" date="2013" name="Proc. Natl. Acad. Sci. U.S.A.">
        <title>The king cobra genome reveals dynamic gene evolution and adaptation in the snake venom system.</title>
        <authorList>
            <person name="Vonk F.J."/>
            <person name="Casewell N.R."/>
            <person name="Henkel C.V."/>
            <person name="Heimberg A.M."/>
            <person name="Jansen H.J."/>
            <person name="McCleary R.J."/>
            <person name="Kerkkamp H.M."/>
            <person name="Vos R.A."/>
            <person name="Guerreiro I."/>
            <person name="Calvete J.J."/>
            <person name="Wuster W."/>
            <person name="Woods A.E."/>
            <person name="Logan J.M."/>
            <person name="Harrison R.A."/>
            <person name="Castoe T.A."/>
            <person name="de Koning A.P."/>
            <person name="Pollock D.D."/>
            <person name="Yandell M."/>
            <person name="Calderon D."/>
            <person name="Renjifo C."/>
            <person name="Currier R.B."/>
            <person name="Salgado D."/>
            <person name="Pla D."/>
            <person name="Sanz L."/>
            <person name="Hyder A.S."/>
            <person name="Ribeiro J.M."/>
            <person name="Arntzen J.W."/>
            <person name="van den Thillart G.E."/>
            <person name="Boetzer M."/>
            <person name="Pirovano W."/>
            <person name="Dirks R.P."/>
            <person name="Spaink H.P."/>
            <person name="Duboule D."/>
            <person name="McGlinn E."/>
            <person name="Kini R.M."/>
            <person name="Richardson M.K."/>
        </authorList>
    </citation>
    <scope>NUCLEOTIDE SEQUENCE</scope>
    <source>
        <tissue evidence="13">Blood</tissue>
    </source>
</reference>
<keyword evidence="9" id="KW-0325">Glycoprotein</keyword>
<keyword evidence="7" id="KW-0472">Membrane</keyword>
<evidence type="ECO:0000256" key="7">
    <source>
        <dbReference type="ARBA" id="ARBA00023136"/>
    </source>
</evidence>
<evidence type="ECO:0000256" key="6">
    <source>
        <dbReference type="ARBA" id="ARBA00022989"/>
    </source>
</evidence>
<dbReference type="GO" id="GO:0009897">
    <property type="term" value="C:external side of plasma membrane"/>
    <property type="evidence" value="ECO:0007669"/>
    <property type="project" value="TreeGrafter"/>
</dbReference>
<accession>V8N1U7</accession>
<dbReference type="PRINTS" id="PR01638">
    <property type="entry name" value="MHCCLASSI"/>
</dbReference>
<dbReference type="PANTHER" id="PTHR16675:SF242">
    <property type="entry name" value="MAJOR HISTOCOMPATIBILITY COMPLEX CLASS I-RELATED GENE PROTEIN"/>
    <property type="match status" value="1"/>
</dbReference>
<dbReference type="GO" id="GO:0042612">
    <property type="term" value="C:MHC class I protein complex"/>
    <property type="evidence" value="ECO:0007669"/>
    <property type="project" value="UniProtKB-KW"/>
</dbReference>
<dbReference type="Gene3D" id="3.30.500.10">
    <property type="entry name" value="MHC class I-like antigen recognition-like"/>
    <property type="match status" value="1"/>
</dbReference>
<evidence type="ECO:0000256" key="5">
    <source>
        <dbReference type="ARBA" id="ARBA00022859"/>
    </source>
</evidence>
<proteinExistence type="inferred from homology"/>
<comment type="similarity">
    <text evidence="10">Belongs to the MHC class I family.</text>
</comment>
<keyword evidence="5" id="KW-0391">Immunity</keyword>
<keyword evidence="2" id="KW-0490">MHC I</keyword>
<dbReference type="GO" id="GO:0005615">
    <property type="term" value="C:extracellular space"/>
    <property type="evidence" value="ECO:0007669"/>
    <property type="project" value="TreeGrafter"/>
</dbReference>
<dbReference type="AlphaFoldDB" id="V8N1U7"/>
<keyword evidence="4 11" id="KW-0732">Signal</keyword>
<evidence type="ECO:0000256" key="11">
    <source>
        <dbReference type="SAM" id="SignalP"/>
    </source>
</evidence>
<protein>
    <submittedName>
        <fullName evidence="13">Major histocompatibility complex class I-related protein</fullName>
    </submittedName>
</protein>
<dbReference type="InterPro" id="IPR001039">
    <property type="entry name" value="MHC_I_a_a1/a2"/>
</dbReference>
<dbReference type="GO" id="GO:0006955">
    <property type="term" value="P:immune response"/>
    <property type="evidence" value="ECO:0007669"/>
    <property type="project" value="TreeGrafter"/>
</dbReference>
<evidence type="ECO:0000256" key="8">
    <source>
        <dbReference type="ARBA" id="ARBA00023157"/>
    </source>
</evidence>
<feature type="chain" id="PRO_5004770501" evidence="11">
    <location>
        <begin position="21"/>
        <end position="130"/>
    </location>
</feature>
<feature type="non-terminal residue" evidence="13">
    <location>
        <position position="1"/>
    </location>
</feature>
<dbReference type="GO" id="GO:0002474">
    <property type="term" value="P:antigen processing and presentation of peptide antigen via MHC class I"/>
    <property type="evidence" value="ECO:0007669"/>
    <property type="project" value="UniProtKB-KW"/>
</dbReference>
<keyword evidence="6" id="KW-1133">Transmembrane helix</keyword>
<dbReference type="PANTHER" id="PTHR16675">
    <property type="entry name" value="MHC CLASS I-RELATED"/>
    <property type="match status" value="1"/>
</dbReference>
<evidence type="ECO:0000256" key="2">
    <source>
        <dbReference type="ARBA" id="ARBA00022451"/>
    </source>
</evidence>